<evidence type="ECO:0000313" key="3">
    <source>
        <dbReference type="RefSeq" id="XP_046587800.1"/>
    </source>
</evidence>
<evidence type="ECO:0000256" key="1">
    <source>
        <dbReference type="SAM" id="MobiDB-lite"/>
    </source>
</evidence>
<accession>A0ABM3FIG1</accession>
<protein>
    <submittedName>
        <fullName evidence="3">Uncharacterized protein LOC107220258 isoform X1</fullName>
    </submittedName>
</protein>
<gene>
    <name evidence="3" type="primary">LOC107220258</name>
</gene>
<dbReference type="GeneID" id="107220258"/>
<evidence type="ECO:0000313" key="2">
    <source>
        <dbReference type="Proteomes" id="UP000829291"/>
    </source>
</evidence>
<organism evidence="2 3">
    <name type="scientific">Neodiprion lecontei</name>
    <name type="common">Redheaded pine sawfly</name>
    <dbReference type="NCBI Taxonomy" id="441921"/>
    <lineage>
        <taxon>Eukaryota</taxon>
        <taxon>Metazoa</taxon>
        <taxon>Ecdysozoa</taxon>
        <taxon>Arthropoda</taxon>
        <taxon>Hexapoda</taxon>
        <taxon>Insecta</taxon>
        <taxon>Pterygota</taxon>
        <taxon>Neoptera</taxon>
        <taxon>Endopterygota</taxon>
        <taxon>Hymenoptera</taxon>
        <taxon>Tenthredinoidea</taxon>
        <taxon>Diprionidae</taxon>
        <taxon>Diprioninae</taxon>
        <taxon>Neodiprion</taxon>
    </lineage>
</organism>
<reference evidence="3" key="1">
    <citation type="submission" date="2025-08" db="UniProtKB">
        <authorList>
            <consortium name="RefSeq"/>
        </authorList>
    </citation>
    <scope>IDENTIFICATION</scope>
    <source>
        <tissue evidence="3">Thorax and Abdomen</tissue>
    </source>
</reference>
<sequence>MRSFCYYDVPRSRTIKMSWFFGKKKKDSPPDTPEDEDPSAGQGDGFTFVERKEDQQPRPGMIDAFNGPPGPLYPNINTIPQYPPSMPAAVPPNQSIEPIQNILNGLPFKLCKQLEDNLNDDIEIDKNRVNEILSYILRIENGDDIIYDFALEKSVINEIDSAESGI</sequence>
<name>A0ABM3FIG1_NEOLC</name>
<feature type="region of interest" description="Disordered" evidence="1">
    <location>
        <begin position="22"/>
        <end position="69"/>
    </location>
</feature>
<proteinExistence type="predicted"/>
<dbReference type="Proteomes" id="UP000829291">
    <property type="component" value="Chromosome 2"/>
</dbReference>
<dbReference type="RefSeq" id="XP_046587800.1">
    <property type="nucleotide sequence ID" value="XM_046731844.1"/>
</dbReference>
<keyword evidence="2" id="KW-1185">Reference proteome</keyword>